<dbReference type="PANTHER" id="PTHR43081">
    <property type="entry name" value="ADENYLATE CYCLASE, TERMINAL-DIFFERENTIATION SPECIFIC-RELATED"/>
    <property type="match status" value="1"/>
</dbReference>
<dbReference type="GO" id="GO:0004016">
    <property type="term" value="F:adenylate cyclase activity"/>
    <property type="evidence" value="ECO:0007669"/>
    <property type="project" value="UniProtKB-EC"/>
</dbReference>
<dbReference type="PROSITE" id="PS50125">
    <property type="entry name" value="GUANYLATE_CYCLASE_2"/>
    <property type="match status" value="1"/>
</dbReference>
<keyword evidence="1" id="KW-0812">Transmembrane</keyword>
<keyword evidence="1" id="KW-0472">Membrane</keyword>
<reference evidence="5" key="1">
    <citation type="submission" date="2017-09" db="EMBL/GenBank/DDBJ databases">
        <title>Genome sequence of Nannocystis excedens DSM 71.</title>
        <authorList>
            <person name="Blom J."/>
        </authorList>
    </citation>
    <scope>NUCLEOTIDE SEQUENCE [LARGE SCALE GENOMIC DNA]</scope>
    <source>
        <strain evidence="5">type strain: E19</strain>
    </source>
</reference>
<dbReference type="GO" id="GO:0009190">
    <property type="term" value="P:cyclic nucleotide biosynthetic process"/>
    <property type="evidence" value="ECO:0007669"/>
    <property type="project" value="InterPro"/>
</dbReference>
<evidence type="ECO:0000313" key="5">
    <source>
        <dbReference type="Proteomes" id="UP000223606"/>
    </source>
</evidence>
<dbReference type="InterPro" id="IPR003660">
    <property type="entry name" value="HAMP_dom"/>
</dbReference>
<keyword evidence="1" id="KW-1133">Transmembrane helix</keyword>
<dbReference type="GO" id="GO:0035556">
    <property type="term" value="P:intracellular signal transduction"/>
    <property type="evidence" value="ECO:0007669"/>
    <property type="project" value="InterPro"/>
</dbReference>
<dbReference type="PANTHER" id="PTHR43081:SF1">
    <property type="entry name" value="ADENYLATE CYCLASE, TERMINAL-DIFFERENTIATION SPECIFIC"/>
    <property type="match status" value="1"/>
</dbReference>
<dbReference type="CDD" id="cd07302">
    <property type="entry name" value="CHD"/>
    <property type="match status" value="1"/>
</dbReference>
<sequence>MSLGSELPSSKGRRNDVALFSRLPRMRFGRAVVLLFLLAVLSTAGLVHYFWQQTANRNVDKIVAELDAQVAATVRGELAGIFIAAEGTVETARSIFFQGAIKADDEAKREFIFLALLRAHPALSWIGFGFPDGRFFGAHATDDDKIEMLEIGAGEPGSPRPLRRDVYSPIPGDIMFEDRIKDESAYVTLGAPWYRAGKESDTPLWTDADVLPNGFEPAIVSSNRLVMFGNFQGVIMTAVGLQRLSGVLAGLGAARIGEIFLLRPDGTVLATSATKDGTRASNLADFPADDVFARAAMDALRTQADPEFHVMVGSSQGSVYISANLLPFNGWRLVTAIPRSVFADEIDRNTNKVLIVITGLTLVAAATAVAFANFLFARPIRQLAEQLVAVERFDFDGVRRIPSPLTELDDLSAALQRMAAGLRAFARFMPLDIVRPLVTGAVEPKPGGDVREISVLFADLPGFTELTERLGPGVEPHLTAFLTVAVEAVHREGGTVDKFIGDAVMAIWNAPGPVPDHALRACRAAAAIREAMHAMPSPVTGDGPRVRIGINTGTALVGNVGSEERLSYTAIGDTVNLASRLVGVAKDQHVEIVLSKMTHEATGARIRTTALGETAIRGRTEPVDVYALN</sequence>
<organism evidence="4 5">
    <name type="scientific">Hartmannibacter diazotrophicus</name>
    <dbReference type="NCBI Taxonomy" id="1482074"/>
    <lineage>
        <taxon>Bacteria</taxon>
        <taxon>Pseudomonadati</taxon>
        <taxon>Pseudomonadota</taxon>
        <taxon>Alphaproteobacteria</taxon>
        <taxon>Hyphomicrobiales</taxon>
        <taxon>Pleomorphomonadaceae</taxon>
        <taxon>Hartmannibacter</taxon>
    </lineage>
</organism>
<dbReference type="Gene3D" id="3.30.70.1230">
    <property type="entry name" value="Nucleotide cyclase"/>
    <property type="match status" value="1"/>
</dbReference>
<proteinExistence type="predicted"/>
<keyword evidence="4" id="KW-0456">Lyase</keyword>
<feature type="domain" description="HAMP" evidence="3">
    <location>
        <begin position="374"/>
        <end position="427"/>
    </location>
</feature>
<evidence type="ECO:0000313" key="4">
    <source>
        <dbReference type="EMBL" id="SON57751.1"/>
    </source>
</evidence>
<feature type="domain" description="Guanylate cyclase" evidence="2">
    <location>
        <begin position="454"/>
        <end position="582"/>
    </location>
</feature>
<evidence type="ECO:0000259" key="3">
    <source>
        <dbReference type="PROSITE" id="PS50885"/>
    </source>
</evidence>
<evidence type="ECO:0000259" key="2">
    <source>
        <dbReference type="PROSITE" id="PS50125"/>
    </source>
</evidence>
<name>A0A2C9DDC1_9HYPH</name>
<feature type="transmembrane region" description="Helical" evidence="1">
    <location>
        <begin position="353"/>
        <end position="376"/>
    </location>
</feature>
<dbReference type="Proteomes" id="UP000223606">
    <property type="component" value="Chromosome 1"/>
</dbReference>
<dbReference type="RefSeq" id="WP_342748064.1">
    <property type="nucleotide sequence ID" value="NZ_LT960614.1"/>
</dbReference>
<dbReference type="EMBL" id="LT960614">
    <property type="protein sequence ID" value="SON57751.1"/>
    <property type="molecule type" value="Genomic_DNA"/>
</dbReference>
<dbReference type="InterPro" id="IPR029787">
    <property type="entry name" value="Nucleotide_cyclase"/>
</dbReference>
<protein>
    <submittedName>
        <fullName evidence="4">Adenylate cyclase 1</fullName>
        <ecNumber evidence="4">4.6.1.1</ecNumber>
    </submittedName>
</protein>
<dbReference type="InterPro" id="IPR050697">
    <property type="entry name" value="Adenylyl/Guanylyl_Cyclase_3/4"/>
</dbReference>
<dbReference type="SUPFAM" id="SSF55073">
    <property type="entry name" value="Nucleotide cyclase"/>
    <property type="match status" value="1"/>
</dbReference>
<dbReference type="InterPro" id="IPR001054">
    <property type="entry name" value="A/G_cyclase"/>
</dbReference>
<dbReference type="KEGG" id="hdi:HDIA_4210"/>
<dbReference type="Pfam" id="PF00211">
    <property type="entry name" value="Guanylate_cyc"/>
    <property type="match status" value="1"/>
</dbReference>
<accession>A0A2C9DDC1</accession>
<feature type="transmembrane region" description="Helical" evidence="1">
    <location>
        <begin position="31"/>
        <end position="51"/>
    </location>
</feature>
<evidence type="ECO:0000256" key="1">
    <source>
        <dbReference type="SAM" id="Phobius"/>
    </source>
</evidence>
<dbReference type="Gene3D" id="3.30.450.20">
    <property type="entry name" value="PAS domain"/>
    <property type="match status" value="1"/>
</dbReference>
<dbReference type="EC" id="4.6.1.1" evidence="4"/>
<gene>
    <name evidence="4" type="primary">cyaA_6</name>
    <name evidence="4" type="ORF">HDIA_4210</name>
</gene>
<dbReference type="GO" id="GO:0016020">
    <property type="term" value="C:membrane"/>
    <property type="evidence" value="ECO:0007669"/>
    <property type="project" value="InterPro"/>
</dbReference>
<dbReference type="AlphaFoldDB" id="A0A2C9DDC1"/>
<dbReference type="PROSITE" id="PS50885">
    <property type="entry name" value="HAMP"/>
    <property type="match status" value="1"/>
</dbReference>
<dbReference type="SMART" id="SM00044">
    <property type="entry name" value="CYCc"/>
    <property type="match status" value="1"/>
</dbReference>
<keyword evidence="5" id="KW-1185">Reference proteome</keyword>